<reference evidence="5" key="1">
    <citation type="submission" date="2019-12" db="EMBL/GenBank/DDBJ databases">
        <title>Clostridiaceae gen. nov. sp. nov., isolated from sediment in Xinjiang, China.</title>
        <authorList>
            <person name="Zhang R."/>
        </authorList>
    </citation>
    <scope>NUCLEOTIDE SEQUENCE</scope>
    <source>
        <strain evidence="5">D2Q-11</strain>
    </source>
</reference>
<dbReference type="RefSeq" id="WP_203366704.1">
    <property type="nucleotide sequence ID" value="NZ_WSFT01000037.1"/>
</dbReference>
<feature type="domain" description="Aspartate/ornithine carbamoyltransferase Asp/Orn-binding" evidence="3">
    <location>
        <begin position="204"/>
        <end position="265"/>
    </location>
</feature>
<dbReference type="SUPFAM" id="SSF53671">
    <property type="entry name" value="Aspartate/ornithine carbamoyltransferase"/>
    <property type="match status" value="1"/>
</dbReference>
<dbReference type="Pfam" id="PF02729">
    <property type="entry name" value="OTCace_N"/>
    <property type="match status" value="1"/>
</dbReference>
<protein>
    <submittedName>
        <fullName evidence="5">Peptide transporter</fullName>
    </submittedName>
</protein>
<dbReference type="GO" id="GO:0016597">
    <property type="term" value="F:amino acid binding"/>
    <property type="evidence" value="ECO:0007669"/>
    <property type="project" value="InterPro"/>
</dbReference>
<dbReference type="Proteomes" id="UP000724672">
    <property type="component" value="Unassembled WGS sequence"/>
</dbReference>
<dbReference type="AlphaFoldDB" id="A0A942UXI9"/>
<comment type="similarity">
    <text evidence="2">Belongs to the aspartate/ornithine carbamoyltransferase superfamily.</text>
</comment>
<dbReference type="PANTHER" id="PTHR45753:SF3">
    <property type="entry name" value="ORNITHINE TRANSCARBAMYLASE, MITOCHONDRIAL"/>
    <property type="match status" value="1"/>
</dbReference>
<keyword evidence="1 2" id="KW-0808">Transferase</keyword>
<dbReference type="GO" id="GO:0004585">
    <property type="term" value="F:ornithine carbamoyltransferase activity"/>
    <property type="evidence" value="ECO:0007669"/>
    <property type="project" value="UniProtKB-ARBA"/>
</dbReference>
<dbReference type="InterPro" id="IPR006130">
    <property type="entry name" value="Asp/Orn_carbamoylTrfase"/>
</dbReference>
<dbReference type="InterPro" id="IPR006131">
    <property type="entry name" value="Asp_carbamoyltransf_Asp/Orn-bd"/>
</dbReference>
<dbReference type="InterPro" id="IPR002292">
    <property type="entry name" value="Orn/put_carbamltrans"/>
</dbReference>
<dbReference type="GO" id="GO:0019240">
    <property type="term" value="P:citrulline biosynthetic process"/>
    <property type="evidence" value="ECO:0007669"/>
    <property type="project" value="TreeGrafter"/>
</dbReference>
<evidence type="ECO:0000313" key="6">
    <source>
        <dbReference type="Proteomes" id="UP000724672"/>
    </source>
</evidence>
<proteinExistence type="inferred from homology"/>
<dbReference type="Gene3D" id="3.40.50.1370">
    <property type="entry name" value="Aspartate/ornithine carbamoyltransferase"/>
    <property type="match status" value="3"/>
</dbReference>
<dbReference type="EMBL" id="WSFT01000037">
    <property type="protein sequence ID" value="MBS4538781.1"/>
    <property type="molecule type" value="Genomic_DNA"/>
</dbReference>
<keyword evidence="6" id="KW-1185">Reference proteome</keyword>
<evidence type="ECO:0000313" key="5">
    <source>
        <dbReference type="EMBL" id="MBS4538781.1"/>
    </source>
</evidence>
<dbReference type="PRINTS" id="PR00102">
    <property type="entry name" value="OTCASE"/>
</dbReference>
<feature type="domain" description="Aspartate/ornithine carbamoyltransferase carbamoyl-P binding" evidence="4">
    <location>
        <begin position="2"/>
        <end position="134"/>
    </location>
</feature>
<dbReference type="PRINTS" id="PR00100">
    <property type="entry name" value="AOTCASE"/>
</dbReference>
<evidence type="ECO:0000259" key="4">
    <source>
        <dbReference type="Pfam" id="PF02729"/>
    </source>
</evidence>
<organism evidence="5 6">
    <name type="scientific">Anaeromonas frigoriresistens</name>
    <dbReference type="NCBI Taxonomy" id="2683708"/>
    <lineage>
        <taxon>Bacteria</taxon>
        <taxon>Bacillati</taxon>
        <taxon>Bacillota</taxon>
        <taxon>Tissierellia</taxon>
        <taxon>Tissierellales</taxon>
        <taxon>Thermohalobacteraceae</taxon>
        <taxon>Anaeromonas</taxon>
    </lineage>
</organism>
<dbReference type="InterPro" id="IPR036901">
    <property type="entry name" value="Asp/Orn_carbamoylTrfase_sf"/>
</dbReference>
<dbReference type="PANTHER" id="PTHR45753">
    <property type="entry name" value="ORNITHINE CARBAMOYLTRANSFERASE, MITOCHONDRIAL"/>
    <property type="match status" value="1"/>
</dbReference>
<dbReference type="InterPro" id="IPR006132">
    <property type="entry name" value="Asp/Orn_carbamoyltranf_P-bd"/>
</dbReference>
<accession>A0A942UXI9</accession>
<comment type="caution">
    <text evidence="5">The sequence shown here is derived from an EMBL/GenBank/DDBJ whole genome shotgun (WGS) entry which is preliminary data.</text>
</comment>
<evidence type="ECO:0000259" key="3">
    <source>
        <dbReference type="Pfam" id="PF00185"/>
    </source>
</evidence>
<sequence>MNLLKINDLTEGETLKIFDLADRLREQKTSNILQGKTFVLFFPETSLRTRVTFEKGISDLGGKTILFPPNTLDKKEKLEDVISYMENWVDGVIVRHKDYSTIEELAKYASIPIINAMTSENHPCEILSDVYSISRIRDNFTDLTYTFVGEEGNIFNSWFNISKLMNLNLHHISPNNDIELEDVLRVTDIILTDPLPSDLINDEYISKYQITLERMKLTKKNSLLNPCPPFFRNEEVSKDVIDSECFVGYEFKKNLIYVQQAIILWCLGIYDISSI</sequence>
<gene>
    <name evidence="5" type="ORF">GOQ27_09915</name>
</gene>
<evidence type="ECO:0000256" key="1">
    <source>
        <dbReference type="ARBA" id="ARBA00022679"/>
    </source>
</evidence>
<name>A0A942UXI9_9FIRM</name>
<dbReference type="GO" id="GO:0042450">
    <property type="term" value="P:L-arginine biosynthetic process via ornithine"/>
    <property type="evidence" value="ECO:0007669"/>
    <property type="project" value="TreeGrafter"/>
</dbReference>
<evidence type="ECO:0000256" key="2">
    <source>
        <dbReference type="RuleBase" id="RU003634"/>
    </source>
</evidence>
<dbReference type="Pfam" id="PF00185">
    <property type="entry name" value="OTCace"/>
    <property type="match status" value="1"/>
</dbReference>